<dbReference type="Proteomes" id="UP000298061">
    <property type="component" value="Unassembled WGS sequence"/>
</dbReference>
<evidence type="ECO:0000313" key="3">
    <source>
        <dbReference type="Proteomes" id="UP000298061"/>
    </source>
</evidence>
<dbReference type="AlphaFoldDB" id="A0A4Z0A6B4"/>
<dbReference type="EMBL" id="SFCI01000096">
    <property type="protein sequence ID" value="TFY82576.1"/>
    <property type="molecule type" value="Genomic_DNA"/>
</dbReference>
<reference evidence="2 3" key="1">
    <citation type="submission" date="2019-02" db="EMBL/GenBank/DDBJ databases">
        <title>Genome sequencing of the rare red list fungi Hericium alpestre (H. flagellum).</title>
        <authorList>
            <person name="Buettner E."/>
            <person name="Kellner H."/>
        </authorList>
    </citation>
    <scope>NUCLEOTIDE SEQUENCE [LARGE SCALE GENOMIC DNA]</scope>
    <source>
        <strain evidence="2 3">DSM 108284</strain>
    </source>
</reference>
<evidence type="ECO:0000256" key="1">
    <source>
        <dbReference type="SAM" id="MobiDB-lite"/>
    </source>
</evidence>
<organism evidence="2 3">
    <name type="scientific">Hericium alpestre</name>
    <dbReference type="NCBI Taxonomy" id="135208"/>
    <lineage>
        <taxon>Eukaryota</taxon>
        <taxon>Fungi</taxon>
        <taxon>Dikarya</taxon>
        <taxon>Basidiomycota</taxon>
        <taxon>Agaricomycotina</taxon>
        <taxon>Agaricomycetes</taxon>
        <taxon>Russulales</taxon>
        <taxon>Hericiaceae</taxon>
        <taxon>Hericium</taxon>
    </lineage>
</organism>
<feature type="compositionally biased region" description="Pro residues" evidence="1">
    <location>
        <begin position="204"/>
        <end position="214"/>
    </location>
</feature>
<gene>
    <name evidence="2" type="ORF">EWM64_g1441</name>
</gene>
<keyword evidence="3" id="KW-1185">Reference proteome</keyword>
<feature type="region of interest" description="Disordered" evidence="1">
    <location>
        <begin position="198"/>
        <end position="220"/>
    </location>
</feature>
<proteinExistence type="predicted"/>
<evidence type="ECO:0000313" key="2">
    <source>
        <dbReference type="EMBL" id="TFY82576.1"/>
    </source>
</evidence>
<accession>A0A4Z0A6B4</accession>
<feature type="region of interest" description="Disordered" evidence="1">
    <location>
        <begin position="370"/>
        <end position="417"/>
    </location>
</feature>
<sequence>MSYQHIYPASSVFQSEDYTYDERDATTVFQMPAASNGSVNNDCETASFSATQKAIEDFNEFIRGVQYKEYIANSPQMNQSQGATGYGASMATSHFNNNGSYDASIYGNMPTMGASMATSHHNNNGGYDASAYGNMPAMSAGFADGQLAFANNLQLNTAVPAHASTWAVEDAFPMDDFTMAASGMNTYPPAPAMQYSYAEDTNEYPPPNEPPPGYHPHTPNDILDSYVEPTYVPGPTYSGPMLTGTDANTTYHQPAPVYYPGPTPTGPAPAPVTYTQPAPPDFMTSADWLSTQPQPVQSPVHYAQPNVGNAGYAVDPRQPHWSSSTIYDTYAQSPGTPSLGYSSGSSAISMSPATPRTPAFPVAHVTGKRNAGDAGFDPHDHHYGGLAQIIAHPPPSTSQAAEGGGTTGQGRDNCQSP</sequence>
<comment type="caution">
    <text evidence="2">The sequence shown here is derived from an EMBL/GenBank/DDBJ whole genome shotgun (WGS) entry which is preliminary data.</text>
</comment>
<protein>
    <submittedName>
        <fullName evidence="2">Uncharacterized protein</fullName>
    </submittedName>
</protein>
<name>A0A4Z0A6B4_9AGAM</name>